<dbReference type="AlphaFoldDB" id="A0A7H0HEM5"/>
<dbReference type="GO" id="GO:0005886">
    <property type="term" value="C:plasma membrane"/>
    <property type="evidence" value="ECO:0007669"/>
    <property type="project" value="UniProtKB-SubCell"/>
</dbReference>
<comment type="catalytic activity">
    <reaction evidence="9">
        <text>a 5-methoxy-2-methyl-3-(all-trans-polyprenyl)benzene-1,4-diol + AH2 + O2 = a 3-demethylubiquinol + A + H2O</text>
        <dbReference type="Rhea" id="RHEA:50908"/>
        <dbReference type="Rhea" id="RHEA-COMP:10859"/>
        <dbReference type="Rhea" id="RHEA-COMP:10914"/>
        <dbReference type="ChEBI" id="CHEBI:13193"/>
        <dbReference type="ChEBI" id="CHEBI:15377"/>
        <dbReference type="ChEBI" id="CHEBI:15379"/>
        <dbReference type="ChEBI" id="CHEBI:17499"/>
        <dbReference type="ChEBI" id="CHEBI:84167"/>
        <dbReference type="ChEBI" id="CHEBI:84422"/>
        <dbReference type="EC" id="1.14.99.60"/>
    </reaction>
</comment>
<dbReference type="RefSeq" id="WP_187735976.1">
    <property type="nucleotide sequence ID" value="NZ_CP060790.1"/>
</dbReference>
<dbReference type="Pfam" id="PF03232">
    <property type="entry name" value="COQ7"/>
    <property type="match status" value="1"/>
</dbReference>
<dbReference type="SUPFAM" id="SSF47240">
    <property type="entry name" value="Ferritin-like"/>
    <property type="match status" value="1"/>
</dbReference>
<evidence type="ECO:0000256" key="1">
    <source>
        <dbReference type="ARBA" id="ARBA00004749"/>
    </source>
</evidence>
<keyword evidence="3 9" id="KW-0831">Ubiquinone biosynthesis</keyword>
<gene>
    <name evidence="9 10" type="primary">coq7</name>
    <name evidence="10" type="ORF">H9L24_19195</name>
</gene>
<dbReference type="EMBL" id="CP060790">
    <property type="protein sequence ID" value="QNP58991.1"/>
    <property type="molecule type" value="Genomic_DNA"/>
</dbReference>
<keyword evidence="2 9" id="KW-1003">Cell membrane</keyword>
<keyword evidence="8 9" id="KW-0472">Membrane</keyword>
<dbReference type="InterPro" id="IPR011566">
    <property type="entry name" value="Ubq_synth_Coq7"/>
</dbReference>
<dbReference type="InterPro" id="IPR012347">
    <property type="entry name" value="Ferritin-like"/>
</dbReference>
<dbReference type="GO" id="GO:0046872">
    <property type="term" value="F:metal ion binding"/>
    <property type="evidence" value="ECO:0007669"/>
    <property type="project" value="UniProtKB-KW"/>
</dbReference>
<keyword evidence="7 9" id="KW-0503">Monooxygenase</keyword>
<reference evidence="10 11" key="1">
    <citation type="submission" date="2020-08" db="EMBL/GenBank/DDBJ databases">
        <title>Genome sequence of Acidovorax monticola KACC 19171T.</title>
        <authorList>
            <person name="Hyun D.-W."/>
            <person name="Bae J.-W."/>
        </authorList>
    </citation>
    <scope>NUCLEOTIDE SEQUENCE [LARGE SCALE GENOMIC DNA]</scope>
    <source>
        <strain evidence="10 11">KACC 19171</strain>
    </source>
</reference>
<keyword evidence="5 9" id="KW-0560">Oxidoreductase</keyword>
<feature type="binding site" evidence="9">
    <location>
        <position position="85"/>
    </location>
    <ligand>
        <name>Fe cation</name>
        <dbReference type="ChEBI" id="CHEBI:24875"/>
        <label>2</label>
    </ligand>
</feature>
<feature type="binding site" evidence="9">
    <location>
        <position position="169"/>
    </location>
    <ligand>
        <name>Fe cation</name>
        <dbReference type="ChEBI" id="CHEBI:24875"/>
        <label>1</label>
    </ligand>
</feature>
<dbReference type="GO" id="GO:0008682">
    <property type="term" value="F:3-demethoxyubiquinol 3-hydroxylase activity"/>
    <property type="evidence" value="ECO:0007669"/>
    <property type="project" value="UniProtKB-EC"/>
</dbReference>
<feature type="binding site" evidence="9">
    <location>
        <position position="172"/>
    </location>
    <ligand>
        <name>Fe cation</name>
        <dbReference type="ChEBI" id="CHEBI:24875"/>
        <label>2</label>
    </ligand>
</feature>
<protein>
    <recommendedName>
        <fullName evidence="9">3-demethoxyubiquinol 3-hydroxylase</fullName>
        <shortName evidence="9">DMQ hydroxylase</shortName>
        <ecNumber evidence="9">1.14.99.60</ecNumber>
    </recommendedName>
    <alternativeName>
        <fullName evidence="9">2-nonaprenyl-3-methyl-6-methoxy-1,4-benzoquinol hydroxylase</fullName>
    </alternativeName>
</protein>
<evidence type="ECO:0000256" key="6">
    <source>
        <dbReference type="ARBA" id="ARBA00023004"/>
    </source>
</evidence>
<dbReference type="NCBIfam" id="NF033656">
    <property type="entry name" value="DMQ_monoox_COQ7"/>
    <property type="match status" value="1"/>
</dbReference>
<evidence type="ECO:0000313" key="10">
    <source>
        <dbReference type="EMBL" id="QNP58991.1"/>
    </source>
</evidence>
<proteinExistence type="inferred from homology"/>
<feature type="binding site" evidence="9">
    <location>
        <position position="88"/>
    </location>
    <ligand>
        <name>Fe cation</name>
        <dbReference type="ChEBI" id="CHEBI:24875"/>
        <label>1</label>
    </ligand>
</feature>
<accession>A0A7H0HEM5</accession>
<evidence type="ECO:0000256" key="8">
    <source>
        <dbReference type="ARBA" id="ARBA00023136"/>
    </source>
</evidence>
<dbReference type="UniPathway" id="UPA00232"/>
<dbReference type="InterPro" id="IPR047809">
    <property type="entry name" value="COQ7_proteobact"/>
</dbReference>
<evidence type="ECO:0000256" key="4">
    <source>
        <dbReference type="ARBA" id="ARBA00022723"/>
    </source>
</evidence>
<evidence type="ECO:0000256" key="5">
    <source>
        <dbReference type="ARBA" id="ARBA00023002"/>
    </source>
</evidence>
<feature type="binding site" evidence="9">
    <location>
        <position position="137"/>
    </location>
    <ligand>
        <name>Fe cation</name>
        <dbReference type="ChEBI" id="CHEBI:24875"/>
        <label>2</label>
    </ligand>
</feature>
<feature type="binding site" evidence="9">
    <location>
        <position position="55"/>
    </location>
    <ligand>
        <name>Fe cation</name>
        <dbReference type="ChEBI" id="CHEBI:24875"/>
        <label>1</label>
    </ligand>
</feature>
<dbReference type="KEGG" id="amon:H9L24_19195"/>
<dbReference type="GO" id="GO:0006744">
    <property type="term" value="P:ubiquinone biosynthetic process"/>
    <property type="evidence" value="ECO:0007669"/>
    <property type="project" value="UniProtKB-UniRule"/>
</dbReference>
<dbReference type="PANTHER" id="PTHR11237">
    <property type="entry name" value="COENZYME Q10 BIOSYNTHESIS PROTEIN 7"/>
    <property type="match status" value="1"/>
</dbReference>
<evidence type="ECO:0000313" key="11">
    <source>
        <dbReference type="Proteomes" id="UP000516057"/>
    </source>
</evidence>
<name>A0A7H0HEM5_9BURK</name>
<sequence length="206" mass="22119">MDSLLIAADKALRTLFARPRASETSPAQAHAAQPDLPDAERRLSGALMRVNHVGEVCAQALYLAQAAVTRDPQLREHLLEAAQEETDHLAWTRERLEALGARPSLLNPLWFGGAFALGLAAAKVGDRVSLGFVVETENQVSAHLQGHLARLPEADAASRAVVARMKEDEERHATQAQTAGAQELPPAAKALMKAAAKVMTTTAHYI</sequence>
<comment type="cofactor">
    <cofactor evidence="9">
        <name>Fe cation</name>
        <dbReference type="ChEBI" id="CHEBI:24875"/>
    </cofactor>
    <text evidence="9">Binds 2 iron ions per subunit.</text>
</comment>
<dbReference type="Proteomes" id="UP000516057">
    <property type="component" value="Chromosome"/>
</dbReference>
<keyword evidence="6 9" id="KW-0408">Iron</keyword>
<feature type="binding site" evidence="9">
    <location>
        <position position="85"/>
    </location>
    <ligand>
        <name>Fe cation</name>
        <dbReference type="ChEBI" id="CHEBI:24875"/>
        <label>1</label>
    </ligand>
</feature>
<comment type="subcellular location">
    <subcellularLocation>
        <location evidence="9">Cell membrane</location>
        <topology evidence="9">Peripheral membrane protein</topology>
    </subcellularLocation>
</comment>
<dbReference type="PANTHER" id="PTHR11237:SF4">
    <property type="entry name" value="5-DEMETHOXYUBIQUINONE HYDROXYLASE, MITOCHONDRIAL"/>
    <property type="match status" value="1"/>
</dbReference>
<evidence type="ECO:0000256" key="2">
    <source>
        <dbReference type="ARBA" id="ARBA00022475"/>
    </source>
</evidence>
<keyword evidence="11" id="KW-1185">Reference proteome</keyword>
<dbReference type="InterPro" id="IPR009078">
    <property type="entry name" value="Ferritin-like_SF"/>
</dbReference>
<evidence type="ECO:0000256" key="3">
    <source>
        <dbReference type="ARBA" id="ARBA00022688"/>
    </source>
</evidence>
<keyword evidence="4 9" id="KW-0479">Metal-binding</keyword>
<feature type="binding site" evidence="9">
    <location>
        <position position="169"/>
    </location>
    <ligand>
        <name>Fe cation</name>
        <dbReference type="ChEBI" id="CHEBI:24875"/>
        <label>2</label>
    </ligand>
</feature>
<comment type="pathway">
    <text evidence="1 9">Cofactor biosynthesis; ubiquinone biosynthesis.</text>
</comment>
<comment type="similarity">
    <text evidence="9">Belongs to the COQ7 family.</text>
</comment>
<organism evidence="10 11">
    <name type="scientific">Paenacidovorax monticola</name>
    <dbReference type="NCBI Taxonomy" id="1926868"/>
    <lineage>
        <taxon>Bacteria</taxon>
        <taxon>Pseudomonadati</taxon>
        <taxon>Pseudomonadota</taxon>
        <taxon>Betaproteobacteria</taxon>
        <taxon>Burkholderiales</taxon>
        <taxon>Comamonadaceae</taxon>
        <taxon>Paenacidovorax</taxon>
    </lineage>
</organism>
<comment type="function">
    <text evidence="9">Catalyzes the hydroxylation of 2-nonaprenyl-3-methyl-6-methoxy-1,4-benzoquinol during ubiquinone biosynthesis.</text>
</comment>
<evidence type="ECO:0000256" key="9">
    <source>
        <dbReference type="HAMAP-Rule" id="MF_01658"/>
    </source>
</evidence>
<dbReference type="EC" id="1.14.99.60" evidence="9"/>
<dbReference type="Gene3D" id="1.20.1260.10">
    <property type="match status" value="1"/>
</dbReference>
<dbReference type="HAMAP" id="MF_01658">
    <property type="entry name" value="COQ7"/>
    <property type="match status" value="1"/>
</dbReference>
<evidence type="ECO:0000256" key="7">
    <source>
        <dbReference type="ARBA" id="ARBA00023033"/>
    </source>
</evidence>